<accession>A0AB34GFR2</accession>
<keyword evidence="2" id="KW-1185">Reference proteome</keyword>
<organism evidence="1 2">
    <name type="scientific">Eschrichtius robustus</name>
    <name type="common">California gray whale</name>
    <name type="synonym">Eschrichtius gibbosus</name>
    <dbReference type="NCBI Taxonomy" id="9764"/>
    <lineage>
        <taxon>Eukaryota</taxon>
        <taxon>Metazoa</taxon>
        <taxon>Chordata</taxon>
        <taxon>Craniata</taxon>
        <taxon>Vertebrata</taxon>
        <taxon>Euteleostomi</taxon>
        <taxon>Mammalia</taxon>
        <taxon>Eutheria</taxon>
        <taxon>Laurasiatheria</taxon>
        <taxon>Artiodactyla</taxon>
        <taxon>Whippomorpha</taxon>
        <taxon>Cetacea</taxon>
        <taxon>Mysticeti</taxon>
        <taxon>Eschrichtiidae</taxon>
        <taxon>Eschrichtius</taxon>
    </lineage>
</organism>
<dbReference type="PANTHER" id="PTHR47735:SF14">
    <property type="entry name" value="POTASSIUM VOLTAGE-GATED CHANNEL SUBFAMILY KQT MEMBER 1"/>
    <property type="match status" value="1"/>
</dbReference>
<dbReference type="EMBL" id="JAIQCJ010002282">
    <property type="protein sequence ID" value="KAJ8777907.1"/>
    <property type="molecule type" value="Genomic_DNA"/>
</dbReference>
<protein>
    <submittedName>
        <fullName evidence="1">Uncharacterized protein</fullName>
    </submittedName>
</protein>
<dbReference type="InterPro" id="IPR003937">
    <property type="entry name" value="K_chnl_volt-dep_KCNQ"/>
</dbReference>
<dbReference type="GO" id="GO:0008076">
    <property type="term" value="C:voltage-gated potassium channel complex"/>
    <property type="evidence" value="ECO:0007669"/>
    <property type="project" value="TreeGrafter"/>
</dbReference>
<gene>
    <name evidence="1" type="ORF">J1605_014105</name>
</gene>
<dbReference type="Proteomes" id="UP001159641">
    <property type="component" value="Unassembled WGS sequence"/>
</dbReference>
<name>A0AB34GFR2_ESCRO</name>
<reference evidence="1 2" key="1">
    <citation type="submission" date="2022-11" db="EMBL/GenBank/DDBJ databases">
        <title>Whole genome sequence of Eschrichtius robustus ER-17-0199.</title>
        <authorList>
            <person name="Bruniche-Olsen A."/>
            <person name="Black A.N."/>
            <person name="Fields C.J."/>
            <person name="Walden K."/>
            <person name="Dewoody J.A."/>
        </authorList>
    </citation>
    <scope>NUCLEOTIDE SEQUENCE [LARGE SCALE GENOMIC DNA]</scope>
    <source>
        <strain evidence="1">ER-17-0199</strain>
        <tissue evidence="1">Blubber</tissue>
    </source>
</reference>
<dbReference type="PANTHER" id="PTHR47735">
    <property type="entry name" value="POTASSIUM VOLTAGE-GATED CHANNEL SUBFAMILY KQT MEMBER 4"/>
    <property type="match status" value="1"/>
</dbReference>
<sequence length="166" mass="18952">MLENYGSLVLIASSPPLPKRKCWGRGHLPDAWEDSTGLAKKVLQRVWDIWGQLHFAWKPISIIDLIAAKASMILRMLHIDCQGCWAPWSIHRQELLYVSFVDLIFSSHFVYLAKKDTMKEKSSRVEFGSYADALCPKPKKSVMGTYHTLVEDFDTQGDGRNPQSTR</sequence>
<comment type="caution">
    <text evidence="1">The sequence shown here is derived from an EMBL/GenBank/DDBJ whole genome shotgun (WGS) entry which is preliminary data.</text>
</comment>
<dbReference type="AlphaFoldDB" id="A0AB34GFR2"/>
<evidence type="ECO:0000313" key="1">
    <source>
        <dbReference type="EMBL" id="KAJ8777907.1"/>
    </source>
</evidence>
<dbReference type="GO" id="GO:0005249">
    <property type="term" value="F:voltage-gated potassium channel activity"/>
    <property type="evidence" value="ECO:0007669"/>
    <property type="project" value="InterPro"/>
</dbReference>
<evidence type="ECO:0000313" key="2">
    <source>
        <dbReference type="Proteomes" id="UP001159641"/>
    </source>
</evidence>
<proteinExistence type="predicted"/>